<protein>
    <submittedName>
        <fullName evidence="3">Uncharacterized protein</fullName>
    </submittedName>
</protein>
<feature type="region of interest" description="Disordered" evidence="2">
    <location>
        <begin position="473"/>
        <end position="611"/>
    </location>
</feature>
<dbReference type="EMBL" id="JACVVK020000392">
    <property type="protein sequence ID" value="KAK7475840.1"/>
    <property type="molecule type" value="Genomic_DNA"/>
</dbReference>
<keyword evidence="1" id="KW-0802">TPR repeat</keyword>
<evidence type="ECO:0000256" key="2">
    <source>
        <dbReference type="SAM" id="MobiDB-lite"/>
    </source>
</evidence>
<feature type="compositionally biased region" description="Basic residues" evidence="2">
    <location>
        <begin position="211"/>
        <end position="224"/>
    </location>
</feature>
<comment type="caution">
    <text evidence="3">The sequence shown here is derived from an EMBL/GenBank/DDBJ whole genome shotgun (WGS) entry which is preliminary data.</text>
</comment>
<feature type="region of interest" description="Disordered" evidence="2">
    <location>
        <begin position="858"/>
        <end position="913"/>
    </location>
</feature>
<dbReference type="Proteomes" id="UP001519460">
    <property type="component" value="Unassembled WGS sequence"/>
</dbReference>
<keyword evidence="4" id="KW-1185">Reference proteome</keyword>
<feature type="compositionally biased region" description="Pro residues" evidence="2">
    <location>
        <begin position="553"/>
        <end position="563"/>
    </location>
</feature>
<dbReference type="InterPro" id="IPR011990">
    <property type="entry name" value="TPR-like_helical_dom_sf"/>
</dbReference>
<gene>
    <name evidence="3" type="ORF">BaRGS_00032890</name>
</gene>
<accession>A0ABD0JMD8</accession>
<feature type="compositionally biased region" description="Polar residues" evidence="2">
    <location>
        <begin position="600"/>
        <end position="611"/>
    </location>
</feature>
<organism evidence="3 4">
    <name type="scientific">Batillaria attramentaria</name>
    <dbReference type="NCBI Taxonomy" id="370345"/>
    <lineage>
        <taxon>Eukaryota</taxon>
        <taxon>Metazoa</taxon>
        <taxon>Spiralia</taxon>
        <taxon>Lophotrochozoa</taxon>
        <taxon>Mollusca</taxon>
        <taxon>Gastropoda</taxon>
        <taxon>Caenogastropoda</taxon>
        <taxon>Sorbeoconcha</taxon>
        <taxon>Cerithioidea</taxon>
        <taxon>Batillariidae</taxon>
        <taxon>Batillaria</taxon>
    </lineage>
</organism>
<dbReference type="Gene3D" id="1.25.40.10">
    <property type="entry name" value="Tetratricopeptide repeat domain"/>
    <property type="match status" value="1"/>
</dbReference>
<evidence type="ECO:0000313" key="3">
    <source>
        <dbReference type="EMBL" id="KAK7475840.1"/>
    </source>
</evidence>
<name>A0ABD0JMD8_9CAEN</name>
<dbReference type="InterPro" id="IPR019734">
    <property type="entry name" value="TPR_rpt"/>
</dbReference>
<dbReference type="AlphaFoldDB" id="A0ABD0JMD8"/>
<dbReference type="InterPro" id="IPR039691">
    <property type="entry name" value="ZC3H7A/B"/>
</dbReference>
<dbReference type="SUPFAM" id="SSF48452">
    <property type="entry name" value="TPR-like"/>
    <property type="match status" value="1"/>
</dbReference>
<proteinExistence type="predicted"/>
<evidence type="ECO:0000313" key="4">
    <source>
        <dbReference type="Proteomes" id="UP001519460"/>
    </source>
</evidence>
<feature type="compositionally biased region" description="Low complexity" evidence="2">
    <location>
        <begin position="886"/>
        <end position="907"/>
    </location>
</feature>
<feature type="region of interest" description="Disordered" evidence="2">
    <location>
        <begin position="203"/>
        <end position="337"/>
    </location>
</feature>
<feature type="compositionally biased region" description="Polar residues" evidence="2">
    <location>
        <begin position="321"/>
        <end position="336"/>
    </location>
</feature>
<feature type="compositionally biased region" description="Acidic residues" evidence="2">
    <location>
        <begin position="237"/>
        <end position="250"/>
    </location>
</feature>
<dbReference type="Pfam" id="PF13432">
    <property type="entry name" value="TPR_16"/>
    <property type="match status" value="1"/>
</dbReference>
<reference evidence="3 4" key="1">
    <citation type="journal article" date="2023" name="Sci. Data">
        <title>Genome assembly of the Korean intertidal mud-creeper Batillaria attramentaria.</title>
        <authorList>
            <person name="Patra A.K."/>
            <person name="Ho P.T."/>
            <person name="Jun S."/>
            <person name="Lee S.J."/>
            <person name="Kim Y."/>
            <person name="Won Y.J."/>
        </authorList>
    </citation>
    <scope>NUCLEOTIDE SEQUENCE [LARGE SCALE GENOMIC DNA]</scope>
    <source>
        <strain evidence="3">Wonlab-2016</strain>
    </source>
</reference>
<dbReference type="PANTHER" id="PTHR14928">
    <property type="entry name" value="MICRO-RNA BINDING ZINC FINGER CCCH DOMAIN-CONTAINING PROTEIN 7"/>
    <property type="match status" value="1"/>
</dbReference>
<dbReference type="PANTHER" id="PTHR14928:SF16">
    <property type="entry name" value="C3H1-TYPE DOMAIN-CONTAINING PROTEIN"/>
    <property type="match status" value="1"/>
</dbReference>
<feature type="compositionally biased region" description="Pro residues" evidence="2">
    <location>
        <begin position="868"/>
        <end position="885"/>
    </location>
</feature>
<feature type="non-terminal residue" evidence="3">
    <location>
        <position position="954"/>
    </location>
</feature>
<feature type="compositionally biased region" description="Polar residues" evidence="2">
    <location>
        <begin position="473"/>
        <end position="488"/>
    </location>
</feature>
<sequence length="954" mass="107171">MDSAGDQDARLRRLERIQPFLHDLCAEREPKTNKAVLLVLVQDLKDEGNCLFKEGKYPQASSHYKHALFVANILEERYYHDVANDFLTTLYSNGALSYLKTNKYAEALHCATEALKLQPQNVKAQYRKVQALMGLKRYREALAEAQDGVARQPSVFKECVNQIEEALAAQTRASAKSATASANTYTVTSQGDANNEWLAETNALKTEKQRKAALQKMPRKKKPKNPQPIVSQRDNSSDTDVDSDSSDPSDDNQFAAKYASVQRKGMGGGAPAKKGNYVQVTPSEPDTGADVLKQNIGFRTVGQSNTRQNGMGLDDFGGASRANQRSRSQGQGSNAQKLPPVNIYWPLEEDYQFRVACKSCFVKTGEGYKGYNLITNYSHRCDKDVLVIRRRDNQSLNWIKIRPFPNLFNSRFTEFKMCQQFINAYPCKIGEARCTFPHSSSEMKLWYMERDGEFSTTAFLEELRTHGIETSEQLAARQSTSPTKSEPQQIPGLNFKEPSRQRYASPAPVEQPPSRHAPMATNHPPPSFSQPPARSFMSGPPAGPTPTAVQSPPRMPPGFPPASPVKSASFTSSMPPPPQRPLLQNPLISPPHLNKPPPQMGQQPVNSQSNVGNAVLPLKDYDYKIVCPSCFPYEGFPGRYRYNPYTHECEENVLAVKRRNVNNSFWVRVRERTNHREFFGRYILCNSVVHGRKEDCRFGEGSCSFAHNEAEQALWALEKDGRFSITDFILQNRKVSSTRGFSLTELLKKYPGYFTFVCRDCFYGRPPRVSEGGPNNSCTGTATHRWDKTQVLAHVDTSGRLTLIDHRKFTSKSAFFRICKFLHFCQDQIHGVCLSAHSLLERDVWMLERDTDISRQQIVEQSRRRPQQAPPPQQQQQPPPQPGAPPRQAAAPSAQSQFAPAAPTAQSGKPGREKVPYTVQEYCGACWRNGGIKSLQDGSNNRCVKRHPNFELNK</sequence>
<evidence type="ECO:0000256" key="1">
    <source>
        <dbReference type="PROSITE-ProRule" id="PRU00339"/>
    </source>
</evidence>
<dbReference type="PROSITE" id="PS50005">
    <property type="entry name" value="TPR"/>
    <property type="match status" value="1"/>
</dbReference>
<dbReference type="SMART" id="SM00028">
    <property type="entry name" value="TPR"/>
    <property type="match status" value="3"/>
</dbReference>
<feature type="repeat" description="TPR" evidence="1">
    <location>
        <begin position="88"/>
        <end position="121"/>
    </location>
</feature>